<keyword evidence="3" id="KW-1185">Reference proteome</keyword>
<evidence type="ECO:0000313" key="3">
    <source>
        <dbReference type="Proteomes" id="UP000605970"/>
    </source>
</evidence>
<proteinExistence type="predicted"/>
<evidence type="ECO:0000313" key="2">
    <source>
        <dbReference type="EMBL" id="KAF7639095.1"/>
    </source>
</evidence>
<gene>
    <name evidence="2" type="ORF">Mgra_00001327</name>
</gene>
<feature type="compositionally biased region" description="Basic and acidic residues" evidence="1">
    <location>
        <begin position="10"/>
        <end position="24"/>
    </location>
</feature>
<name>A0A8T0A113_9BILA</name>
<feature type="compositionally biased region" description="Basic and acidic residues" evidence="1">
    <location>
        <begin position="147"/>
        <end position="163"/>
    </location>
</feature>
<feature type="region of interest" description="Disordered" evidence="1">
    <location>
        <begin position="1"/>
        <end position="44"/>
    </location>
</feature>
<feature type="compositionally biased region" description="Acidic residues" evidence="1">
    <location>
        <begin position="99"/>
        <end position="110"/>
    </location>
</feature>
<evidence type="ECO:0000256" key="1">
    <source>
        <dbReference type="SAM" id="MobiDB-lite"/>
    </source>
</evidence>
<reference evidence="2" key="1">
    <citation type="journal article" date="2020" name="Ecol. Evol.">
        <title>Genome structure and content of the rice root-knot nematode (Meloidogyne graminicola).</title>
        <authorList>
            <person name="Phan N.T."/>
            <person name="Danchin E.G.J."/>
            <person name="Klopp C."/>
            <person name="Perfus-Barbeoch L."/>
            <person name="Kozlowski D.K."/>
            <person name="Koutsovoulos G.D."/>
            <person name="Lopez-Roques C."/>
            <person name="Bouchez O."/>
            <person name="Zahm M."/>
            <person name="Besnard G."/>
            <person name="Bellafiore S."/>
        </authorList>
    </citation>
    <scope>NUCLEOTIDE SEQUENCE</scope>
    <source>
        <strain evidence="2">VN-18</strain>
    </source>
</reference>
<organism evidence="2 3">
    <name type="scientific">Meloidogyne graminicola</name>
    <dbReference type="NCBI Taxonomy" id="189291"/>
    <lineage>
        <taxon>Eukaryota</taxon>
        <taxon>Metazoa</taxon>
        <taxon>Ecdysozoa</taxon>
        <taxon>Nematoda</taxon>
        <taxon>Chromadorea</taxon>
        <taxon>Rhabditida</taxon>
        <taxon>Tylenchina</taxon>
        <taxon>Tylenchomorpha</taxon>
        <taxon>Tylenchoidea</taxon>
        <taxon>Meloidogynidae</taxon>
        <taxon>Meloidogyninae</taxon>
        <taxon>Meloidogyne</taxon>
    </lineage>
</organism>
<feature type="compositionally biased region" description="Acidic residues" evidence="1">
    <location>
        <begin position="121"/>
        <end position="136"/>
    </location>
</feature>
<dbReference type="EMBL" id="JABEBT010000007">
    <property type="protein sequence ID" value="KAF7639095.1"/>
    <property type="molecule type" value="Genomic_DNA"/>
</dbReference>
<feature type="compositionally biased region" description="Polar residues" evidence="1">
    <location>
        <begin position="25"/>
        <end position="44"/>
    </location>
</feature>
<protein>
    <submittedName>
        <fullName evidence="2">Uncharacterized protein</fullName>
    </submittedName>
</protein>
<dbReference type="OrthoDB" id="5909140at2759"/>
<dbReference type="AlphaFoldDB" id="A0A8T0A113"/>
<comment type="caution">
    <text evidence="2">The sequence shown here is derived from an EMBL/GenBank/DDBJ whole genome shotgun (WGS) entry which is preliminary data.</text>
</comment>
<dbReference type="Proteomes" id="UP000605970">
    <property type="component" value="Unassembled WGS sequence"/>
</dbReference>
<feature type="region of interest" description="Disordered" evidence="1">
    <location>
        <begin position="91"/>
        <end position="182"/>
    </location>
</feature>
<accession>A0A8T0A113</accession>
<sequence>MEEDDDDECWLSKEDLSQKSRKSDGSASIEKSISPLQNFQEKSQQIEQNIEKIVELSSTIIYDYNENRNEVITTEPGEILPIEQTLENSIGLKASAINDNDDYNPDDDTSTEPGEIPPSDSETEPGEIPPSDDESFSTEPGEIPLSDSKEGNDDMPVKEKNDEINLPETSNNRDSWLIGEDEKGRRFADTVIIIRMGIL</sequence>